<evidence type="ECO:0000256" key="3">
    <source>
        <dbReference type="ARBA" id="ARBA00022553"/>
    </source>
</evidence>
<feature type="domain" description="Response regulatory" evidence="11">
    <location>
        <begin position="9"/>
        <end position="125"/>
    </location>
</feature>
<evidence type="ECO:0000259" key="13">
    <source>
        <dbReference type="PROSITE" id="PS50113"/>
    </source>
</evidence>
<dbReference type="InterPro" id="IPR003594">
    <property type="entry name" value="HATPase_dom"/>
</dbReference>
<evidence type="ECO:0000259" key="11">
    <source>
        <dbReference type="PROSITE" id="PS50110"/>
    </source>
</evidence>
<proteinExistence type="predicted"/>
<dbReference type="PROSITE" id="PS50110">
    <property type="entry name" value="RESPONSE_REGULATORY"/>
    <property type="match status" value="1"/>
</dbReference>
<dbReference type="SUPFAM" id="SSF55874">
    <property type="entry name" value="ATPase domain of HSP90 chaperone/DNA topoisomerase II/histidine kinase"/>
    <property type="match status" value="1"/>
</dbReference>
<comment type="caution">
    <text evidence="14">The sequence shown here is derived from an EMBL/GenBank/DDBJ whole genome shotgun (WGS) entry which is preliminary data.</text>
</comment>
<evidence type="ECO:0000313" key="15">
    <source>
        <dbReference type="Proteomes" id="UP001597034"/>
    </source>
</evidence>
<dbReference type="SMART" id="SM00387">
    <property type="entry name" value="HATPase_c"/>
    <property type="match status" value="1"/>
</dbReference>
<dbReference type="CDD" id="cd00075">
    <property type="entry name" value="HATPase"/>
    <property type="match status" value="1"/>
</dbReference>
<sequence length="830" mass="90908">MSGTADTIDVLHVDDDPAFAELVATFLRSEDERMTVSTATNAAEGLALLDDGDVDCIVSDYDMPGQNGIEFLEAVREHHPDLPFILYTGKGSEEVASEAISVGVTDYLQKGTSSDQYAILANRIGNAVSARRSASEAERRRRRLEETTARLEVLFEDSPDMVNVHDASGSIIDPNAKLCEATGYTHDELTEMTVWELDRALSPAEAADIWDGMAVGESRRLDGVYERRDGSSFPVEVHVKRLDLEGADRFVAISRDVSERVERERKLEQLRERTQELMYTETFAESAGHAVAAADEIIGAPLSGIHLVNEAGDALEPAATVEPLSDVFDELPRFERDSSPGSRAALVWDAYRSGEPVYVDSLSTSDRVTEESPAESVAIHPLGDHGVFIVSSKERTAFTETDRLLVEILANNLEATLDRVVREQTLRTRENRLRLLHEATRDLIRADSTREVTERIARAAEEILGFSLTVVRLYDPDEGGLVPVAQTEAVGSVFPEREVFTPADGSLNWETYESGEVRIIDDIESLDGSVDRGTGLRSLMLLPMGEFGTISVGETVPRALDDTDEFLARILATAGETALQSQEQRADLEARQTELERQNERLEEFASVISHDLRNPLNVASLNLSLVAEECDSEYLDGVEHAHDRMEALIDDLLTVAREGETSTAVTDVELASLVPNCWRIVDTRGATLVTETDRTIRADEGRLRQLFENLFRNAVEHGSTSPRSHARRDAVEHGSTNDGTEADDADGGVTVTVGDLTDGFYVADDGPGIPESERERVFEAGYSTSAGGTGFGLRIVAQVAEANGWDVRVTESEDGGARFEFTGVELVAE</sequence>
<dbReference type="GO" id="GO:0000160">
    <property type="term" value="P:phosphorelay signal transduction system"/>
    <property type="evidence" value="ECO:0007669"/>
    <property type="project" value="UniProtKB-KW"/>
</dbReference>
<evidence type="ECO:0000256" key="4">
    <source>
        <dbReference type="ARBA" id="ARBA00022679"/>
    </source>
</evidence>
<evidence type="ECO:0000259" key="10">
    <source>
        <dbReference type="PROSITE" id="PS50109"/>
    </source>
</evidence>
<feature type="domain" description="PAS" evidence="12">
    <location>
        <begin position="147"/>
        <end position="189"/>
    </location>
</feature>
<dbReference type="AlphaFoldDB" id="A0ABD6DKC3"/>
<dbReference type="PROSITE" id="PS50112">
    <property type="entry name" value="PAS"/>
    <property type="match status" value="1"/>
</dbReference>
<dbReference type="SMART" id="SM00388">
    <property type="entry name" value="HisKA"/>
    <property type="match status" value="1"/>
</dbReference>
<dbReference type="InterPro" id="IPR035965">
    <property type="entry name" value="PAS-like_dom_sf"/>
</dbReference>
<dbReference type="InterPro" id="IPR029016">
    <property type="entry name" value="GAF-like_dom_sf"/>
</dbReference>
<dbReference type="InterPro" id="IPR000014">
    <property type="entry name" value="PAS"/>
</dbReference>
<dbReference type="Pfam" id="PF13426">
    <property type="entry name" value="PAS_9"/>
    <property type="match status" value="1"/>
</dbReference>
<keyword evidence="5" id="KW-0418">Kinase</keyword>
<feature type="coiled-coil region" evidence="8">
    <location>
        <begin position="578"/>
        <end position="605"/>
    </location>
</feature>
<dbReference type="SUPFAM" id="SSF55785">
    <property type="entry name" value="PYP-like sensor domain (PAS domain)"/>
    <property type="match status" value="1"/>
</dbReference>
<dbReference type="InterPro" id="IPR003661">
    <property type="entry name" value="HisK_dim/P_dom"/>
</dbReference>
<evidence type="ECO:0000259" key="12">
    <source>
        <dbReference type="PROSITE" id="PS50112"/>
    </source>
</evidence>
<dbReference type="InterPro" id="IPR004358">
    <property type="entry name" value="Sig_transdc_His_kin-like_C"/>
</dbReference>
<keyword evidence="4" id="KW-0808">Transferase</keyword>
<dbReference type="Pfam" id="PF13185">
    <property type="entry name" value="GAF_2"/>
    <property type="match status" value="2"/>
</dbReference>
<dbReference type="SMART" id="SM00065">
    <property type="entry name" value="GAF"/>
    <property type="match status" value="2"/>
</dbReference>
<dbReference type="PANTHER" id="PTHR43711:SF1">
    <property type="entry name" value="HISTIDINE KINASE 1"/>
    <property type="match status" value="1"/>
</dbReference>
<dbReference type="Proteomes" id="UP001597034">
    <property type="component" value="Unassembled WGS sequence"/>
</dbReference>
<keyword evidence="6" id="KW-0902">Two-component regulatory system</keyword>
<name>A0ABD6DKC3_9EURY</name>
<dbReference type="InterPro" id="IPR000700">
    <property type="entry name" value="PAS-assoc_C"/>
</dbReference>
<feature type="region of interest" description="Disordered" evidence="9">
    <location>
        <begin position="718"/>
        <end position="750"/>
    </location>
</feature>
<feature type="coiled-coil region" evidence="8">
    <location>
        <begin position="127"/>
        <end position="154"/>
    </location>
</feature>
<dbReference type="SMART" id="SM00448">
    <property type="entry name" value="REC"/>
    <property type="match status" value="1"/>
</dbReference>
<dbReference type="PROSITE" id="PS50113">
    <property type="entry name" value="PAC"/>
    <property type="match status" value="1"/>
</dbReference>
<keyword evidence="15" id="KW-1185">Reference proteome</keyword>
<dbReference type="PROSITE" id="PS50109">
    <property type="entry name" value="HIS_KIN"/>
    <property type="match status" value="1"/>
</dbReference>
<evidence type="ECO:0000256" key="5">
    <source>
        <dbReference type="ARBA" id="ARBA00022777"/>
    </source>
</evidence>
<dbReference type="PANTHER" id="PTHR43711">
    <property type="entry name" value="TWO-COMPONENT HISTIDINE KINASE"/>
    <property type="match status" value="1"/>
</dbReference>
<dbReference type="InterPro" id="IPR050736">
    <property type="entry name" value="Sensor_HK_Regulatory"/>
</dbReference>
<evidence type="ECO:0000256" key="2">
    <source>
        <dbReference type="ARBA" id="ARBA00012438"/>
    </source>
</evidence>
<comment type="catalytic activity">
    <reaction evidence="1">
        <text>ATP + protein L-histidine = ADP + protein N-phospho-L-histidine.</text>
        <dbReference type="EC" id="2.7.13.3"/>
    </reaction>
</comment>
<dbReference type="Gene3D" id="3.30.450.20">
    <property type="entry name" value="PAS domain"/>
    <property type="match status" value="1"/>
</dbReference>
<dbReference type="Gene3D" id="3.30.565.10">
    <property type="entry name" value="Histidine kinase-like ATPase, C-terminal domain"/>
    <property type="match status" value="1"/>
</dbReference>
<evidence type="ECO:0000256" key="6">
    <source>
        <dbReference type="ARBA" id="ARBA00023012"/>
    </source>
</evidence>
<dbReference type="SUPFAM" id="SSF52172">
    <property type="entry name" value="CheY-like"/>
    <property type="match status" value="1"/>
</dbReference>
<dbReference type="InterPro" id="IPR036890">
    <property type="entry name" value="HATPase_C_sf"/>
</dbReference>
<dbReference type="PRINTS" id="PR00344">
    <property type="entry name" value="BCTRLSENSOR"/>
</dbReference>
<dbReference type="EMBL" id="JBHUDO010000003">
    <property type="protein sequence ID" value="MFD1646642.1"/>
    <property type="molecule type" value="Genomic_DNA"/>
</dbReference>
<evidence type="ECO:0000256" key="7">
    <source>
        <dbReference type="PROSITE-ProRule" id="PRU00169"/>
    </source>
</evidence>
<dbReference type="EC" id="2.7.13.3" evidence="2"/>
<dbReference type="SUPFAM" id="SSF55781">
    <property type="entry name" value="GAF domain-like"/>
    <property type="match status" value="2"/>
</dbReference>
<dbReference type="InterPro" id="IPR001789">
    <property type="entry name" value="Sig_transdc_resp-reg_receiver"/>
</dbReference>
<keyword evidence="8" id="KW-0175">Coiled coil</keyword>
<dbReference type="Gene3D" id="3.30.450.40">
    <property type="match status" value="2"/>
</dbReference>
<dbReference type="CDD" id="cd00156">
    <property type="entry name" value="REC"/>
    <property type="match status" value="1"/>
</dbReference>
<dbReference type="Pfam" id="PF02518">
    <property type="entry name" value="HATPase_c"/>
    <property type="match status" value="1"/>
</dbReference>
<organism evidence="14 15">
    <name type="scientific">Haloarchaeobius litoreus</name>
    <dbReference type="NCBI Taxonomy" id="755306"/>
    <lineage>
        <taxon>Archaea</taxon>
        <taxon>Methanobacteriati</taxon>
        <taxon>Methanobacteriota</taxon>
        <taxon>Stenosarchaea group</taxon>
        <taxon>Halobacteria</taxon>
        <taxon>Halobacteriales</taxon>
        <taxon>Halorubellaceae</taxon>
        <taxon>Haloarchaeobius</taxon>
    </lineage>
</organism>
<gene>
    <name evidence="14" type="ORF">ACFSBL_13205</name>
</gene>
<reference evidence="14 15" key="1">
    <citation type="journal article" date="2019" name="Int. J. Syst. Evol. Microbiol.">
        <title>The Global Catalogue of Microorganisms (GCM) 10K type strain sequencing project: providing services to taxonomists for standard genome sequencing and annotation.</title>
        <authorList>
            <consortium name="The Broad Institute Genomics Platform"/>
            <consortium name="The Broad Institute Genome Sequencing Center for Infectious Disease"/>
            <person name="Wu L."/>
            <person name="Ma J."/>
        </authorList>
    </citation>
    <scope>NUCLEOTIDE SEQUENCE [LARGE SCALE GENOMIC DNA]</scope>
    <source>
        <strain evidence="14 15">CGMCC 1.10390</strain>
    </source>
</reference>
<dbReference type="CDD" id="cd00082">
    <property type="entry name" value="HisKA"/>
    <property type="match status" value="1"/>
</dbReference>
<evidence type="ECO:0000256" key="9">
    <source>
        <dbReference type="SAM" id="MobiDB-lite"/>
    </source>
</evidence>
<protein>
    <recommendedName>
        <fullName evidence="2">histidine kinase</fullName>
        <ecNumber evidence="2">2.7.13.3</ecNumber>
    </recommendedName>
</protein>
<dbReference type="InterPro" id="IPR005467">
    <property type="entry name" value="His_kinase_dom"/>
</dbReference>
<feature type="modified residue" description="4-aspartylphosphate" evidence="7">
    <location>
        <position position="60"/>
    </location>
</feature>
<evidence type="ECO:0000313" key="14">
    <source>
        <dbReference type="EMBL" id="MFD1646642.1"/>
    </source>
</evidence>
<feature type="domain" description="Histidine kinase" evidence="10">
    <location>
        <begin position="608"/>
        <end position="823"/>
    </location>
</feature>
<keyword evidence="3 7" id="KW-0597">Phosphoprotein</keyword>
<dbReference type="Gene3D" id="1.10.287.130">
    <property type="match status" value="1"/>
</dbReference>
<dbReference type="NCBIfam" id="TIGR00229">
    <property type="entry name" value="sensory_box"/>
    <property type="match status" value="1"/>
</dbReference>
<dbReference type="InterPro" id="IPR003018">
    <property type="entry name" value="GAF"/>
</dbReference>
<dbReference type="Pfam" id="PF00512">
    <property type="entry name" value="HisKA"/>
    <property type="match status" value="1"/>
</dbReference>
<dbReference type="GO" id="GO:0004673">
    <property type="term" value="F:protein histidine kinase activity"/>
    <property type="evidence" value="ECO:0007669"/>
    <property type="project" value="UniProtKB-EC"/>
</dbReference>
<dbReference type="InterPro" id="IPR036097">
    <property type="entry name" value="HisK_dim/P_sf"/>
</dbReference>
<evidence type="ECO:0000256" key="8">
    <source>
        <dbReference type="SAM" id="Coils"/>
    </source>
</evidence>
<feature type="domain" description="PAC" evidence="13">
    <location>
        <begin position="219"/>
        <end position="269"/>
    </location>
</feature>
<dbReference type="InterPro" id="IPR011006">
    <property type="entry name" value="CheY-like_superfamily"/>
</dbReference>
<dbReference type="SUPFAM" id="SSF47384">
    <property type="entry name" value="Homodimeric domain of signal transducing histidine kinase"/>
    <property type="match status" value="1"/>
</dbReference>
<evidence type="ECO:0000256" key="1">
    <source>
        <dbReference type="ARBA" id="ARBA00000085"/>
    </source>
</evidence>
<dbReference type="CDD" id="cd00130">
    <property type="entry name" value="PAS"/>
    <property type="match status" value="1"/>
</dbReference>
<dbReference type="RefSeq" id="WP_256401276.1">
    <property type="nucleotide sequence ID" value="NZ_JANHJR010000003.1"/>
</dbReference>
<dbReference type="Pfam" id="PF00072">
    <property type="entry name" value="Response_reg"/>
    <property type="match status" value="1"/>
</dbReference>
<dbReference type="Gene3D" id="3.40.50.2300">
    <property type="match status" value="1"/>
</dbReference>
<accession>A0ABD6DKC3</accession>